<comment type="catalytic activity">
    <reaction evidence="7">
        <text>XTP + H2O = XMP + diphosphate + H(+)</text>
        <dbReference type="Rhea" id="RHEA:28610"/>
        <dbReference type="ChEBI" id="CHEBI:15377"/>
        <dbReference type="ChEBI" id="CHEBI:15378"/>
        <dbReference type="ChEBI" id="CHEBI:33019"/>
        <dbReference type="ChEBI" id="CHEBI:57464"/>
        <dbReference type="ChEBI" id="CHEBI:61314"/>
        <dbReference type="EC" id="3.6.1.66"/>
    </reaction>
</comment>
<feature type="active site" description="Proton acceptor" evidence="7">
    <location>
        <position position="70"/>
    </location>
</feature>
<evidence type="ECO:0000256" key="2">
    <source>
        <dbReference type="ARBA" id="ARBA00022723"/>
    </source>
</evidence>
<comment type="subunit">
    <text evidence="7">Homodimer.</text>
</comment>
<comment type="catalytic activity">
    <reaction evidence="7">
        <text>ITP + H2O = IMP + diphosphate + H(+)</text>
        <dbReference type="Rhea" id="RHEA:29399"/>
        <dbReference type="ChEBI" id="CHEBI:15377"/>
        <dbReference type="ChEBI" id="CHEBI:15378"/>
        <dbReference type="ChEBI" id="CHEBI:33019"/>
        <dbReference type="ChEBI" id="CHEBI:58053"/>
        <dbReference type="ChEBI" id="CHEBI:61402"/>
        <dbReference type="EC" id="3.6.1.66"/>
    </reaction>
</comment>
<protein>
    <recommendedName>
        <fullName evidence="7">dITP/XTP pyrophosphatase</fullName>
        <ecNumber evidence="7">3.6.1.66</ecNumber>
    </recommendedName>
    <alternativeName>
        <fullName evidence="7">Non-canonical purine NTP pyrophosphatase</fullName>
    </alternativeName>
    <alternativeName>
        <fullName evidence="7">Non-standard purine NTP pyrophosphatase</fullName>
    </alternativeName>
    <alternativeName>
        <fullName evidence="7">Nucleoside-triphosphate diphosphatase</fullName>
    </alternativeName>
    <alternativeName>
        <fullName evidence="7">Nucleoside-triphosphate pyrophosphatase</fullName>
        <shortName evidence="7">NTPase</shortName>
    </alternativeName>
</protein>
<sequence length="201" mass="22234">MKQKWVLATGNQGKVKEMSELLNSFSIEVLPQSQFNVPDVPETGTTFIENAIIKARHASKLTGLPAIADDSGLEVDFLNGQPGIYSARYAGETATDQDNIDKLLNKLEGINPEQRKARFQCVLVYLRHALDPTPIICQGTWEGSITESVEGKNGFGYDPVFWVESEQSTSAQLDKQRKSELSHRGKALTQLVNLLKEQLSA</sequence>
<dbReference type="SUPFAM" id="SSF52972">
    <property type="entry name" value="ITPase-like"/>
    <property type="match status" value="1"/>
</dbReference>
<dbReference type="CDD" id="cd00515">
    <property type="entry name" value="HAM1"/>
    <property type="match status" value="1"/>
</dbReference>
<feature type="binding site" evidence="7">
    <location>
        <begin position="183"/>
        <end position="184"/>
    </location>
    <ligand>
        <name>substrate</name>
    </ligand>
</feature>
<comment type="similarity">
    <text evidence="1 7 8">Belongs to the HAM1 NTPase family.</text>
</comment>
<comment type="catalytic activity">
    <reaction evidence="7">
        <text>dITP + H2O = dIMP + diphosphate + H(+)</text>
        <dbReference type="Rhea" id="RHEA:28342"/>
        <dbReference type="ChEBI" id="CHEBI:15377"/>
        <dbReference type="ChEBI" id="CHEBI:15378"/>
        <dbReference type="ChEBI" id="CHEBI:33019"/>
        <dbReference type="ChEBI" id="CHEBI:61194"/>
        <dbReference type="ChEBI" id="CHEBI:61382"/>
        <dbReference type="EC" id="3.6.1.66"/>
    </reaction>
</comment>
<evidence type="ECO:0000313" key="10">
    <source>
        <dbReference type="Proteomes" id="UP001366060"/>
    </source>
</evidence>
<dbReference type="InterPro" id="IPR002637">
    <property type="entry name" value="RdgB/HAM1"/>
</dbReference>
<gene>
    <name evidence="9" type="ORF">V6255_10490</name>
</gene>
<dbReference type="NCBIfam" id="NF011397">
    <property type="entry name" value="PRK14822.1"/>
    <property type="match status" value="1"/>
</dbReference>
<comment type="cofactor">
    <cofactor evidence="7">
        <name>Mg(2+)</name>
        <dbReference type="ChEBI" id="CHEBI:18420"/>
    </cofactor>
    <text evidence="7">Binds 1 Mg(2+) ion per subunit.</text>
</comment>
<dbReference type="NCBIfam" id="TIGR00042">
    <property type="entry name" value="RdgB/HAM1 family non-canonical purine NTP pyrophosphatase"/>
    <property type="match status" value="1"/>
</dbReference>
<dbReference type="EMBL" id="JBAKBA010000022">
    <property type="protein sequence ID" value="MEL0659565.1"/>
    <property type="molecule type" value="Genomic_DNA"/>
</dbReference>
<reference evidence="9 10" key="1">
    <citation type="submission" date="2024-02" db="EMBL/GenBank/DDBJ databases">
        <title>Bacteria isolated from the canopy kelp, Nereocystis luetkeana.</title>
        <authorList>
            <person name="Pfister C.A."/>
            <person name="Younker I.T."/>
            <person name="Light S.H."/>
        </authorList>
    </citation>
    <scope>NUCLEOTIDE SEQUENCE [LARGE SCALE GENOMIC DNA]</scope>
    <source>
        <strain evidence="9 10">TI.2.07</strain>
    </source>
</reference>
<evidence type="ECO:0000256" key="6">
    <source>
        <dbReference type="ARBA" id="ARBA00023080"/>
    </source>
</evidence>
<name>A0ABU9HCF5_9GAMM</name>
<feature type="binding site" evidence="7">
    <location>
        <begin position="155"/>
        <end position="158"/>
    </location>
    <ligand>
        <name>substrate</name>
    </ligand>
</feature>
<feature type="binding site" evidence="7">
    <location>
        <position position="178"/>
    </location>
    <ligand>
        <name>substrate</name>
    </ligand>
</feature>
<evidence type="ECO:0000313" key="9">
    <source>
        <dbReference type="EMBL" id="MEL0659565.1"/>
    </source>
</evidence>
<keyword evidence="5 7" id="KW-0460">Magnesium</keyword>
<dbReference type="EC" id="3.6.1.66" evidence="7"/>
<dbReference type="PANTHER" id="PTHR11067:SF9">
    <property type="entry name" value="INOSINE TRIPHOSPHATE PYROPHOSPHATASE"/>
    <property type="match status" value="1"/>
</dbReference>
<evidence type="ECO:0000256" key="1">
    <source>
        <dbReference type="ARBA" id="ARBA00008023"/>
    </source>
</evidence>
<feature type="binding site" evidence="7">
    <location>
        <begin position="9"/>
        <end position="14"/>
    </location>
    <ligand>
        <name>substrate</name>
    </ligand>
</feature>
<evidence type="ECO:0000256" key="8">
    <source>
        <dbReference type="RuleBase" id="RU003781"/>
    </source>
</evidence>
<comment type="caution">
    <text evidence="9">The sequence shown here is derived from an EMBL/GenBank/DDBJ whole genome shotgun (WGS) entry which is preliminary data.</text>
</comment>
<feature type="binding site" evidence="7">
    <location>
        <position position="70"/>
    </location>
    <ligand>
        <name>Mg(2+)</name>
        <dbReference type="ChEBI" id="CHEBI:18420"/>
    </ligand>
</feature>
<dbReference type="InterPro" id="IPR020922">
    <property type="entry name" value="dITP/XTP_pyrophosphatase"/>
</dbReference>
<comment type="caution">
    <text evidence="7">Lacks conserved residue(s) required for the propagation of feature annotation.</text>
</comment>
<dbReference type="Pfam" id="PF01725">
    <property type="entry name" value="Ham1p_like"/>
    <property type="match status" value="1"/>
</dbReference>
<evidence type="ECO:0000256" key="7">
    <source>
        <dbReference type="HAMAP-Rule" id="MF_01405"/>
    </source>
</evidence>
<evidence type="ECO:0000256" key="3">
    <source>
        <dbReference type="ARBA" id="ARBA00022741"/>
    </source>
</evidence>
<keyword evidence="10" id="KW-1185">Reference proteome</keyword>
<keyword evidence="6 7" id="KW-0546">Nucleotide metabolism</keyword>
<accession>A0ABU9HCF5</accession>
<feature type="binding site" evidence="7">
    <location>
        <position position="71"/>
    </location>
    <ligand>
        <name>substrate</name>
    </ligand>
</feature>
<keyword evidence="3 7" id="KW-0547">Nucleotide-binding</keyword>
<keyword evidence="4 7" id="KW-0378">Hydrolase</keyword>
<dbReference type="HAMAP" id="MF_01405">
    <property type="entry name" value="Non_canon_purine_NTPase"/>
    <property type="match status" value="1"/>
</dbReference>
<organism evidence="9 10">
    <name type="scientific">Psychromonas arctica</name>
    <dbReference type="NCBI Taxonomy" id="168275"/>
    <lineage>
        <taxon>Bacteria</taxon>
        <taxon>Pseudomonadati</taxon>
        <taxon>Pseudomonadota</taxon>
        <taxon>Gammaproteobacteria</taxon>
        <taxon>Alteromonadales</taxon>
        <taxon>Psychromonadaceae</taxon>
        <taxon>Psychromonas</taxon>
    </lineage>
</organism>
<proteinExistence type="inferred from homology"/>
<dbReference type="RefSeq" id="WP_341628109.1">
    <property type="nucleotide sequence ID" value="NZ_JBAKBA010000022.1"/>
</dbReference>
<comment type="function">
    <text evidence="7">Pyrophosphatase that catalyzes the hydrolysis of nucleoside triphosphates to their monophosphate derivatives, with a high preference for the non-canonical purine nucleotides XTP (xanthosine triphosphate), dITP (deoxyinosine triphosphate) and ITP. Seems to function as a house-cleaning enzyme that removes non-canonical purine nucleotides from the nucleotide pool, thus preventing their incorporation into DNA/RNA and avoiding chromosomal lesions.</text>
</comment>
<dbReference type="Proteomes" id="UP001366060">
    <property type="component" value="Unassembled WGS sequence"/>
</dbReference>
<keyword evidence="2 7" id="KW-0479">Metal-binding</keyword>
<evidence type="ECO:0000256" key="4">
    <source>
        <dbReference type="ARBA" id="ARBA00022801"/>
    </source>
</evidence>
<dbReference type="GO" id="GO:0036220">
    <property type="term" value="F:ITP diphosphatase activity"/>
    <property type="evidence" value="ECO:0007669"/>
    <property type="project" value="UniProtKB-EC"/>
</dbReference>
<evidence type="ECO:0000256" key="5">
    <source>
        <dbReference type="ARBA" id="ARBA00022842"/>
    </source>
</evidence>
<dbReference type="PANTHER" id="PTHR11067">
    <property type="entry name" value="INOSINE TRIPHOSPHATE PYROPHOSPHATASE/HAM1 PROTEIN"/>
    <property type="match status" value="1"/>
</dbReference>
<dbReference type="Gene3D" id="3.90.950.10">
    <property type="match status" value="1"/>
</dbReference>
<dbReference type="InterPro" id="IPR029001">
    <property type="entry name" value="ITPase-like_fam"/>
</dbReference>